<organism evidence="2 3">
    <name type="scientific">Linum tenue</name>
    <dbReference type="NCBI Taxonomy" id="586396"/>
    <lineage>
        <taxon>Eukaryota</taxon>
        <taxon>Viridiplantae</taxon>
        <taxon>Streptophyta</taxon>
        <taxon>Embryophyta</taxon>
        <taxon>Tracheophyta</taxon>
        <taxon>Spermatophyta</taxon>
        <taxon>Magnoliopsida</taxon>
        <taxon>eudicotyledons</taxon>
        <taxon>Gunneridae</taxon>
        <taxon>Pentapetalae</taxon>
        <taxon>rosids</taxon>
        <taxon>fabids</taxon>
        <taxon>Malpighiales</taxon>
        <taxon>Linaceae</taxon>
        <taxon>Linum</taxon>
    </lineage>
</organism>
<evidence type="ECO:0000313" key="3">
    <source>
        <dbReference type="Proteomes" id="UP001154282"/>
    </source>
</evidence>
<keyword evidence="3" id="KW-1185">Reference proteome</keyword>
<reference evidence="2" key="1">
    <citation type="submission" date="2022-08" db="EMBL/GenBank/DDBJ databases">
        <authorList>
            <person name="Gutierrez-Valencia J."/>
        </authorList>
    </citation>
    <scope>NUCLEOTIDE SEQUENCE</scope>
</reference>
<feature type="compositionally biased region" description="Basic and acidic residues" evidence="1">
    <location>
        <begin position="24"/>
        <end position="39"/>
    </location>
</feature>
<proteinExistence type="predicted"/>
<comment type="caution">
    <text evidence="2">The sequence shown here is derived from an EMBL/GenBank/DDBJ whole genome shotgun (WGS) entry which is preliminary data.</text>
</comment>
<name>A0AAV0NDW9_9ROSI</name>
<dbReference type="AlphaFoldDB" id="A0AAV0NDW9"/>
<feature type="region of interest" description="Disordered" evidence="1">
    <location>
        <begin position="20"/>
        <end position="49"/>
    </location>
</feature>
<evidence type="ECO:0000313" key="2">
    <source>
        <dbReference type="EMBL" id="CAI0456805.1"/>
    </source>
</evidence>
<dbReference type="Proteomes" id="UP001154282">
    <property type="component" value="Unassembled WGS sequence"/>
</dbReference>
<protein>
    <submittedName>
        <fullName evidence="2">Uncharacterized protein</fullName>
    </submittedName>
</protein>
<gene>
    <name evidence="2" type="ORF">LITE_LOCUS32898</name>
</gene>
<sequence length="64" mass="7563">MNHERLNFFGLTMASQMMQGSCQDRTKKNSDKLLSDIRARKGHRKKVESLRSMSLVQKRILRRN</sequence>
<accession>A0AAV0NDW9</accession>
<evidence type="ECO:0000256" key="1">
    <source>
        <dbReference type="SAM" id="MobiDB-lite"/>
    </source>
</evidence>
<dbReference type="EMBL" id="CAMGYJ010000008">
    <property type="protein sequence ID" value="CAI0456805.1"/>
    <property type="molecule type" value="Genomic_DNA"/>
</dbReference>